<gene>
    <name evidence="2" type="ORF">MM415A02162_0014</name>
    <name evidence="3" type="ORF">MM415B02872_0014</name>
    <name evidence="1" type="ORF">TM448A03308_0011</name>
</gene>
<sequence>MAVKFLRQRVGVKTEEKFINKKFTENWRFKYATSNAHMKRVFVVNGIVGICDRFCPKCTTVVSTSFNYLNMETRICNFCEGEL</sequence>
<name>A0A6H2A067_9ZZZZ</name>
<dbReference type="EMBL" id="MT142061">
    <property type="protein sequence ID" value="QJA73910.1"/>
    <property type="molecule type" value="Genomic_DNA"/>
</dbReference>
<dbReference type="EMBL" id="MT144403">
    <property type="protein sequence ID" value="QJA53214.1"/>
    <property type="molecule type" value="Genomic_DNA"/>
</dbReference>
<organism evidence="1">
    <name type="scientific">viral metagenome</name>
    <dbReference type="NCBI Taxonomy" id="1070528"/>
    <lineage>
        <taxon>unclassified sequences</taxon>
        <taxon>metagenomes</taxon>
        <taxon>organismal metagenomes</taxon>
    </lineage>
</organism>
<proteinExistence type="predicted"/>
<protein>
    <submittedName>
        <fullName evidence="1">Uncharacterized protein</fullName>
    </submittedName>
</protein>
<dbReference type="AlphaFoldDB" id="A0A6H2A067"/>
<accession>A0A6H2A067</accession>
<reference evidence="1" key="1">
    <citation type="submission" date="2020-03" db="EMBL/GenBank/DDBJ databases">
        <title>The deep terrestrial virosphere.</title>
        <authorList>
            <person name="Holmfeldt K."/>
            <person name="Nilsson E."/>
            <person name="Simone D."/>
            <person name="Lopez-Fernandez M."/>
            <person name="Wu X."/>
            <person name="de Brujin I."/>
            <person name="Lundin D."/>
            <person name="Andersson A."/>
            <person name="Bertilsson S."/>
            <person name="Dopson M."/>
        </authorList>
    </citation>
    <scope>NUCLEOTIDE SEQUENCE</scope>
    <source>
        <strain evidence="2">MM415A02162</strain>
        <strain evidence="3">MM415B02872</strain>
        <strain evidence="1">TM448A03308</strain>
    </source>
</reference>
<evidence type="ECO:0000313" key="1">
    <source>
        <dbReference type="EMBL" id="QJA53214.1"/>
    </source>
</evidence>
<dbReference type="EMBL" id="MT142739">
    <property type="protein sequence ID" value="QJA87896.1"/>
    <property type="molecule type" value="Genomic_DNA"/>
</dbReference>
<evidence type="ECO:0000313" key="3">
    <source>
        <dbReference type="EMBL" id="QJA87896.1"/>
    </source>
</evidence>
<evidence type="ECO:0000313" key="2">
    <source>
        <dbReference type="EMBL" id="QJA73910.1"/>
    </source>
</evidence>